<dbReference type="InterPro" id="IPR011004">
    <property type="entry name" value="Trimer_LpxA-like_sf"/>
</dbReference>
<feature type="active site" description="Proton acceptor" evidence="4">
    <location>
        <position position="303"/>
    </location>
</feature>
<evidence type="ECO:0000259" key="6">
    <source>
        <dbReference type="PROSITE" id="PS50968"/>
    </source>
</evidence>
<reference evidence="7 8" key="1">
    <citation type="submission" date="2019-08" db="EMBL/GenBank/DDBJ databases">
        <title>Bradymonadales sp. TMQ2.</title>
        <authorList>
            <person name="Liang Q."/>
        </authorList>
    </citation>
    <scope>NUCLEOTIDE SEQUENCE [LARGE SCALE GENOMIC DNA]</scope>
    <source>
        <strain evidence="7 8">TMQ2</strain>
    </source>
</reference>
<dbReference type="NCBIfam" id="TIGR03570">
    <property type="entry name" value="NeuD_NnaD"/>
    <property type="match status" value="1"/>
</dbReference>
<evidence type="ECO:0000256" key="3">
    <source>
        <dbReference type="ARBA" id="ARBA00022823"/>
    </source>
</evidence>
<dbReference type="PRINTS" id="PR01490">
    <property type="entry name" value="RTXTOXIND"/>
</dbReference>
<protein>
    <recommendedName>
        <fullName evidence="6">Lipoyl-binding domain-containing protein</fullName>
    </recommendedName>
</protein>
<dbReference type="Proteomes" id="UP000321046">
    <property type="component" value="Unassembled WGS sequence"/>
</dbReference>
<dbReference type="PROSITE" id="PS00189">
    <property type="entry name" value="LIPOYL"/>
    <property type="match status" value="1"/>
</dbReference>
<dbReference type="AlphaFoldDB" id="A0A5C6XGK6"/>
<feature type="site" description="Increases basicity of active site His" evidence="4">
    <location>
        <position position="304"/>
    </location>
</feature>
<dbReference type="InterPro" id="IPR020019">
    <property type="entry name" value="AcTrfase_PglD-like"/>
</dbReference>
<name>A0A5C6XGK6_9DELT</name>
<dbReference type="OrthoDB" id="9801456at2"/>
<dbReference type="Pfam" id="PF17836">
    <property type="entry name" value="PglD_N"/>
    <property type="match status" value="1"/>
</dbReference>
<dbReference type="InterPro" id="IPR018357">
    <property type="entry name" value="Hexapep_transf_CS"/>
</dbReference>
<dbReference type="CDD" id="cd03360">
    <property type="entry name" value="LbH_AT_putative"/>
    <property type="match status" value="1"/>
</dbReference>
<evidence type="ECO:0000256" key="4">
    <source>
        <dbReference type="PIRSR" id="PIRSR620019-1"/>
    </source>
</evidence>
<comment type="caution">
    <text evidence="7">The sequence shown here is derived from an EMBL/GenBank/DDBJ whole genome shotgun (WGS) entry which is preliminary data.</text>
</comment>
<dbReference type="GO" id="GO:0016740">
    <property type="term" value="F:transferase activity"/>
    <property type="evidence" value="ECO:0007669"/>
    <property type="project" value="UniProtKB-KW"/>
</dbReference>
<dbReference type="PANTHER" id="PTHR43300">
    <property type="entry name" value="ACETYLTRANSFERASE"/>
    <property type="match status" value="1"/>
</dbReference>
<sequence>MEWLHIPMLNANEDEVEVVEVHVEEGQEVERGEVLCTLESTKATADVEAPVDGFVRALGVREGQRAKVGQPLCALTETADEPVHLSATQASAGAEADGDLPRATRRAAALASEYEVDLRTIPHEGILTERDILAHLGQGQGALRAPGDQAARDHAEIEVGGSGDAIVIYGAGGHARVVIDMVREGRRDLRIIGIIDDAPDRPDELLGVPVLGDASMFAGLRERGVRLAALGVGAVTHNALRAELFARLKREGFLMPNLIHPRAAVESSAQMGQGNQIFAGAVVSSCVRLGDNTIINSNVVVSHDCVVDDHAHLTPGALLAGGVQVGPRSVVGMGATIFLGVRVGADVVVGNGSHILQDLEDSRVVRAGER</sequence>
<dbReference type="SUPFAM" id="SSF51230">
    <property type="entry name" value="Single hybrid motif"/>
    <property type="match status" value="1"/>
</dbReference>
<dbReference type="InterPro" id="IPR041561">
    <property type="entry name" value="PglD_N"/>
</dbReference>
<dbReference type="InterPro" id="IPR011053">
    <property type="entry name" value="Single_hybrid_motif"/>
</dbReference>
<keyword evidence="3" id="KW-0450">Lipoyl</keyword>
<evidence type="ECO:0000313" key="8">
    <source>
        <dbReference type="Proteomes" id="UP000321046"/>
    </source>
</evidence>
<evidence type="ECO:0000256" key="5">
    <source>
        <dbReference type="PIRSR" id="PIRSR620019-2"/>
    </source>
</evidence>
<dbReference type="SUPFAM" id="SSF51161">
    <property type="entry name" value="Trimeric LpxA-like enzymes"/>
    <property type="match status" value="1"/>
</dbReference>
<evidence type="ECO:0000256" key="2">
    <source>
        <dbReference type="ARBA" id="ARBA00022737"/>
    </source>
</evidence>
<dbReference type="Gene3D" id="2.160.10.10">
    <property type="entry name" value="Hexapeptide repeat proteins"/>
    <property type="match status" value="1"/>
</dbReference>
<dbReference type="PANTHER" id="PTHR43300:SF7">
    <property type="entry name" value="UDP-N-ACETYLBACILLOSAMINE N-ACETYLTRANSFERASE"/>
    <property type="match status" value="1"/>
</dbReference>
<evidence type="ECO:0000256" key="1">
    <source>
        <dbReference type="ARBA" id="ARBA00022679"/>
    </source>
</evidence>
<dbReference type="Gene3D" id="3.40.50.20">
    <property type="match status" value="1"/>
</dbReference>
<dbReference type="CDD" id="cd06849">
    <property type="entry name" value="lipoyl_domain"/>
    <property type="match status" value="1"/>
</dbReference>
<organism evidence="7 8">
    <name type="scientific">Lujinxingia vulgaris</name>
    <dbReference type="NCBI Taxonomy" id="2600176"/>
    <lineage>
        <taxon>Bacteria</taxon>
        <taxon>Deltaproteobacteria</taxon>
        <taxon>Bradymonadales</taxon>
        <taxon>Lujinxingiaceae</taxon>
        <taxon>Lujinxingia</taxon>
    </lineage>
</organism>
<dbReference type="PROSITE" id="PS00101">
    <property type="entry name" value="HEXAPEP_TRANSFERASES"/>
    <property type="match status" value="1"/>
</dbReference>
<dbReference type="InterPro" id="IPR003016">
    <property type="entry name" value="2-oxoA_DH_lipoyl-BS"/>
</dbReference>
<accession>A0A5C6XGK6</accession>
<dbReference type="Pfam" id="PF00364">
    <property type="entry name" value="Biotin_lipoyl"/>
    <property type="match status" value="1"/>
</dbReference>
<dbReference type="InterPro" id="IPR000089">
    <property type="entry name" value="Biotin_lipoyl"/>
</dbReference>
<dbReference type="Gene3D" id="2.40.50.100">
    <property type="match status" value="1"/>
</dbReference>
<feature type="binding site" evidence="5">
    <location>
        <position position="312"/>
    </location>
    <ligand>
        <name>acetyl-CoA</name>
        <dbReference type="ChEBI" id="CHEBI:57288"/>
    </ligand>
</feature>
<keyword evidence="1" id="KW-0808">Transferase</keyword>
<gene>
    <name evidence="7" type="ORF">FRC96_02640</name>
</gene>
<dbReference type="RefSeq" id="WP_146972486.1">
    <property type="nucleotide sequence ID" value="NZ_VOSL01000013.1"/>
</dbReference>
<proteinExistence type="predicted"/>
<dbReference type="EMBL" id="VOSL01000013">
    <property type="protein sequence ID" value="TXD42802.1"/>
    <property type="molecule type" value="Genomic_DNA"/>
</dbReference>
<dbReference type="InterPro" id="IPR050179">
    <property type="entry name" value="Trans_hexapeptide_repeat"/>
</dbReference>
<evidence type="ECO:0000313" key="7">
    <source>
        <dbReference type="EMBL" id="TXD42802.1"/>
    </source>
</evidence>
<feature type="domain" description="Lipoyl-binding" evidence="6">
    <location>
        <begin position="1"/>
        <end position="76"/>
    </location>
</feature>
<dbReference type="PROSITE" id="PS50968">
    <property type="entry name" value="BIOTINYL_LIPOYL"/>
    <property type="match status" value="1"/>
</dbReference>
<keyword evidence="2" id="KW-0677">Repeat</keyword>